<sequence>MEDAVASMYNALDGNPYTNQFLYMAHQAAEQLSTSWSNVSGLEDIKPSATSFLQPNSKLPAFIHAAPRNGSLLHPYGAQYQPDFPWGTNSYFDIGFGVGASGSAVSPSSISGNPTPVPYNVPSYNNIASQASRNNKSQSALINGSGSFSHKQTRRDGFATPKQRLSASRREGTQCANCGTVKTSLWRRNQNGENVCNACGLYFKLHNVNRPLTMKKDTIQTRKRKPKNGANSSGPNRSSIITHTSSAVNADNFLHYR</sequence>
<evidence type="ECO:0000256" key="1">
    <source>
        <dbReference type="ARBA" id="ARBA00004123"/>
    </source>
</evidence>
<comment type="subcellular location">
    <subcellularLocation>
        <location evidence="1">Nucleus</location>
    </subcellularLocation>
</comment>
<keyword evidence="2" id="KW-0479">Metal-binding</keyword>
<dbReference type="Pfam" id="PF00320">
    <property type="entry name" value="GATA"/>
    <property type="match status" value="1"/>
</dbReference>
<evidence type="ECO:0000256" key="3">
    <source>
        <dbReference type="ARBA" id="ARBA00022771"/>
    </source>
</evidence>
<keyword evidence="5" id="KW-0805">Transcription regulation</keyword>
<dbReference type="FunFam" id="3.30.50.10:FF:000002">
    <property type="entry name" value="Gata transcription factor gatad"/>
    <property type="match status" value="1"/>
</dbReference>
<dbReference type="InterPro" id="IPR039355">
    <property type="entry name" value="Transcription_factor_GATA"/>
</dbReference>
<accession>A0A1D2MVE7</accession>
<keyword evidence="4" id="KW-0862">Zinc</keyword>
<comment type="caution">
    <text evidence="11">The sequence shown here is derived from an EMBL/GenBank/DDBJ whole genome shotgun (WGS) entry which is preliminary data.</text>
</comment>
<dbReference type="Gene3D" id="3.30.50.10">
    <property type="entry name" value="Erythroid Transcription Factor GATA-1, subunit A"/>
    <property type="match status" value="1"/>
</dbReference>
<evidence type="ECO:0000256" key="5">
    <source>
        <dbReference type="ARBA" id="ARBA00023015"/>
    </source>
</evidence>
<name>A0A1D2MVE7_ORCCI</name>
<feature type="compositionally biased region" description="Polar residues" evidence="9">
    <location>
        <begin position="229"/>
        <end position="244"/>
    </location>
</feature>
<keyword evidence="3 8" id="KW-0863">Zinc-finger</keyword>
<dbReference type="AlphaFoldDB" id="A0A1D2MVE7"/>
<evidence type="ECO:0000313" key="12">
    <source>
        <dbReference type="Proteomes" id="UP000094527"/>
    </source>
</evidence>
<dbReference type="STRING" id="48709.A0A1D2MVE7"/>
<dbReference type="SMART" id="SM00401">
    <property type="entry name" value="ZnF_GATA"/>
    <property type="match status" value="1"/>
</dbReference>
<feature type="region of interest" description="Disordered" evidence="9">
    <location>
        <begin position="131"/>
        <end position="173"/>
    </location>
</feature>
<keyword evidence="12" id="KW-1185">Reference proteome</keyword>
<dbReference type="GO" id="GO:0008270">
    <property type="term" value="F:zinc ion binding"/>
    <property type="evidence" value="ECO:0007669"/>
    <property type="project" value="UniProtKB-KW"/>
</dbReference>
<dbReference type="GO" id="GO:0045944">
    <property type="term" value="P:positive regulation of transcription by RNA polymerase II"/>
    <property type="evidence" value="ECO:0007669"/>
    <property type="project" value="TreeGrafter"/>
</dbReference>
<dbReference type="PROSITE" id="PS00344">
    <property type="entry name" value="GATA_ZN_FINGER_1"/>
    <property type="match status" value="1"/>
</dbReference>
<dbReference type="GO" id="GO:0045165">
    <property type="term" value="P:cell fate commitment"/>
    <property type="evidence" value="ECO:0007669"/>
    <property type="project" value="TreeGrafter"/>
</dbReference>
<evidence type="ECO:0000256" key="4">
    <source>
        <dbReference type="ARBA" id="ARBA00022833"/>
    </source>
</evidence>
<evidence type="ECO:0000259" key="10">
    <source>
        <dbReference type="PROSITE" id="PS50114"/>
    </source>
</evidence>
<gene>
    <name evidence="11" type="ORF">Ocin01_09800</name>
</gene>
<dbReference type="PANTHER" id="PTHR10071">
    <property type="entry name" value="TRANSCRIPTION FACTOR GATA FAMILY MEMBER"/>
    <property type="match status" value="1"/>
</dbReference>
<dbReference type="GO" id="GO:0000122">
    <property type="term" value="P:negative regulation of transcription by RNA polymerase II"/>
    <property type="evidence" value="ECO:0007669"/>
    <property type="project" value="TreeGrafter"/>
</dbReference>
<dbReference type="GO" id="GO:0000981">
    <property type="term" value="F:DNA-binding transcription factor activity, RNA polymerase II-specific"/>
    <property type="evidence" value="ECO:0007669"/>
    <property type="project" value="TreeGrafter"/>
</dbReference>
<dbReference type="InterPro" id="IPR000679">
    <property type="entry name" value="Znf_GATA"/>
</dbReference>
<reference evidence="11 12" key="1">
    <citation type="journal article" date="2016" name="Genome Biol. Evol.">
        <title>Gene Family Evolution Reflects Adaptation to Soil Environmental Stressors in the Genome of the Collembolan Orchesella cincta.</title>
        <authorList>
            <person name="Faddeeva-Vakhrusheva A."/>
            <person name="Derks M.F."/>
            <person name="Anvar S.Y."/>
            <person name="Agamennone V."/>
            <person name="Suring W."/>
            <person name="Smit S."/>
            <person name="van Straalen N.M."/>
            <person name="Roelofs D."/>
        </authorList>
    </citation>
    <scope>NUCLEOTIDE SEQUENCE [LARGE SCALE GENOMIC DNA]</scope>
    <source>
        <tissue evidence="11">Mixed pool</tissue>
    </source>
</reference>
<dbReference type="CDD" id="cd00202">
    <property type="entry name" value="ZnF_GATA"/>
    <property type="match status" value="1"/>
</dbReference>
<dbReference type="SUPFAM" id="SSF57716">
    <property type="entry name" value="Glucocorticoid receptor-like (DNA-binding domain)"/>
    <property type="match status" value="1"/>
</dbReference>
<evidence type="ECO:0000256" key="7">
    <source>
        <dbReference type="ARBA" id="ARBA00023242"/>
    </source>
</evidence>
<evidence type="ECO:0000256" key="8">
    <source>
        <dbReference type="PROSITE-ProRule" id="PRU00094"/>
    </source>
</evidence>
<protein>
    <submittedName>
        <fullName evidence="11">Transcription factor GATA-3</fullName>
    </submittedName>
</protein>
<keyword evidence="6" id="KW-0804">Transcription</keyword>
<feature type="compositionally biased region" description="Polar residues" evidence="9">
    <location>
        <begin position="131"/>
        <end position="150"/>
    </location>
</feature>
<keyword evidence="7" id="KW-0539">Nucleus</keyword>
<dbReference type="OrthoDB" id="2162994at2759"/>
<dbReference type="InterPro" id="IPR013088">
    <property type="entry name" value="Znf_NHR/GATA"/>
</dbReference>
<dbReference type="Proteomes" id="UP000094527">
    <property type="component" value="Unassembled WGS sequence"/>
</dbReference>
<dbReference type="EMBL" id="LJIJ01000493">
    <property type="protein sequence ID" value="ODM96878.1"/>
    <property type="molecule type" value="Genomic_DNA"/>
</dbReference>
<organism evidence="11 12">
    <name type="scientific">Orchesella cincta</name>
    <name type="common">Springtail</name>
    <name type="synonym">Podura cincta</name>
    <dbReference type="NCBI Taxonomy" id="48709"/>
    <lineage>
        <taxon>Eukaryota</taxon>
        <taxon>Metazoa</taxon>
        <taxon>Ecdysozoa</taxon>
        <taxon>Arthropoda</taxon>
        <taxon>Hexapoda</taxon>
        <taxon>Collembola</taxon>
        <taxon>Entomobryomorpha</taxon>
        <taxon>Entomobryoidea</taxon>
        <taxon>Orchesellidae</taxon>
        <taxon>Orchesellinae</taxon>
        <taxon>Orchesella</taxon>
    </lineage>
</organism>
<proteinExistence type="predicted"/>
<dbReference type="GO" id="GO:0000978">
    <property type="term" value="F:RNA polymerase II cis-regulatory region sequence-specific DNA binding"/>
    <property type="evidence" value="ECO:0007669"/>
    <property type="project" value="TreeGrafter"/>
</dbReference>
<dbReference type="PRINTS" id="PR00619">
    <property type="entry name" value="GATAZNFINGER"/>
</dbReference>
<evidence type="ECO:0000313" key="11">
    <source>
        <dbReference type="EMBL" id="ODM96878.1"/>
    </source>
</evidence>
<dbReference type="GO" id="GO:0005634">
    <property type="term" value="C:nucleus"/>
    <property type="evidence" value="ECO:0007669"/>
    <property type="project" value="UniProtKB-SubCell"/>
</dbReference>
<dbReference type="PROSITE" id="PS50114">
    <property type="entry name" value="GATA_ZN_FINGER_2"/>
    <property type="match status" value="1"/>
</dbReference>
<evidence type="ECO:0000256" key="2">
    <source>
        <dbReference type="ARBA" id="ARBA00022723"/>
    </source>
</evidence>
<feature type="region of interest" description="Disordered" evidence="9">
    <location>
        <begin position="218"/>
        <end position="244"/>
    </location>
</feature>
<dbReference type="PANTHER" id="PTHR10071:SF281">
    <property type="entry name" value="BOX A-BINDING FACTOR-RELATED"/>
    <property type="match status" value="1"/>
</dbReference>
<evidence type="ECO:0000256" key="6">
    <source>
        <dbReference type="ARBA" id="ARBA00023163"/>
    </source>
</evidence>
<evidence type="ECO:0000256" key="9">
    <source>
        <dbReference type="SAM" id="MobiDB-lite"/>
    </source>
</evidence>
<feature type="domain" description="GATA-type" evidence="10">
    <location>
        <begin position="169"/>
        <end position="222"/>
    </location>
</feature>